<comment type="caution">
    <text evidence="2">The sequence shown here is derived from an EMBL/GenBank/DDBJ whole genome shotgun (WGS) entry which is preliminary data.</text>
</comment>
<reference evidence="2 3" key="1">
    <citation type="submission" date="2023-08" db="EMBL/GenBank/DDBJ databases">
        <title>Black Yeasts Isolated from many extreme environments.</title>
        <authorList>
            <person name="Coleine C."/>
            <person name="Stajich J.E."/>
            <person name="Selbmann L."/>
        </authorList>
    </citation>
    <scope>NUCLEOTIDE SEQUENCE [LARGE SCALE GENOMIC DNA]</scope>
    <source>
        <strain evidence="2 3">CCFEE 5935</strain>
    </source>
</reference>
<name>A0AAV9PE69_9PEZI</name>
<dbReference type="Proteomes" id="UP001337655">
    <property type="component" value="Unassembled WGS sequence"/>
</dbReference>
<dbReference type="AlphaFoldDB" id="A0AAV9PE69"/>
<proteinExistence type="predicted"/>
<organism evidence="2 3">
    <name type="scientific">Saxophila tyrrhenica</name>
    <dbReference type="NCBI Taxonomy" id="1690608"/>
    <lineage>
        <taxon>Eukaryota</taxon>
        <taxon>Fungi</taxon>
        <taxon>Dikarya</taxon>
        <taxon>Ascomycota</taxon>
        <taxon>Pezizomycotina</taxon>
        <taxon>Dothideomycetes</taxon>
        <taxon>Dothideomycetidae</taxon>
        <taxon>Mycosphaerellales</taxon>
        <taxon>Extremaceae</taxon>
        <taxon>Saxophila</taxon>
    </lineage>
</organism>
<evidence type="ECO:0000313" key="2">
    <source>
        <dbReference type="EMBL" id="KAK5172013.1"/>
    </source>
</evidence>
<gene>
    <name evidence="2" type="ORF">LTR77_003650</name>
</gene>
<keyword evidence="3" id="KW-1185">Reference proteome</keyword>
<dbReference type="EMBL" id="JAVRRT010000005">
    <property type="protein sequence ID" value="KAK5172013.1"/>
    <property type="molecule type" value="Genomic_DNA"/>
</dbReference>
<dbReference type="PANTHER" id="PTHR38790">
    <property type="entry name" value="2EXR DOMAIN-CONTAINING PROTEIN-RELATED"/>
    <property type="match status" value="1"/>
</dbReference>
<sequence>MAPKSAQKSKAPPAEAPEPKTPQSKSKRKAPAESPPPASPTPRKKVKKEPLPTSTLQQDSRAAVPIDATYEGEPVAQLVKHGKFGLSLKLEALGAFNLVKTLVFTEGEFEGHQAIILKPAKAFEFARLPEEVRKRVYKFYFAASGIVGKEIVLEGRRPDKDIYAKSYAEGSKSRVALLAVNKAIYEEAAPILYETALRLESTTTLVDFISQSEESLKSKLNNIEIKNFVKTQSRNALNNLSNCPNITRLHIDTGVSGDGEPVKAAKTFWLDASKFLEAASARMGEKGAGVEVLSFGRQAFTSKEGKGTAQPWPEEMRKEFIEELKGKMK</sequence>
<protein>
    <submittedName>
        <fullName evidence="2">Uncharacterized protein</fullName>
    </submittedName>
</protein>
<evidence type="ECO:0000256" key="1">
    <source>
        <dbReference type="SAM" id="MobiDB-lite"/>
    </source>
</evidence>
<accession>A0AAV9PE69</accession>
<dbReference type="RefSeq" id="XP_064660857.1">
    <property type="nucleotide sequence ID" value="XM_064800906.1"/>
</dbReference>
<feature type="region of interest" description="Disordered" evidence="1">
    <location>
        <begin position="1"/>
        <end position="64"/>
    </location>
</feature>
<feature type="compositionally biased region" description="Low complexity" evidence="1">
    <location>
        <begin position="1"/>
        <end position="13"/>
    </location>
</feature>
<dbReference type="GeneID" id="89924996"/>
<evidence type="ECO:0000313" key="3">
    <source>
        <dbReference type="Proteomes" id="UP001337655"/>
    </source>
</evidence>